<keyword evidence="1" id="KW-0812">Transmembrane</keyword>
<evidence type="ECO:0000313" key="3">
    <source>
        <dbReference type="Proteomes" id="UP001602322"/>
    </source>
</evidence>
<accession>A0ABW6X8U5</accession>
<name>A0ABW6X8U5_9ACTN</name>
<keyword evidence="3" id="KW-1185">Reference proteome</keyword>
<protein>
    <submittedName>
        <fullName evidence="2">YcxB family protein</fullName>
    </submittedName>
</protein>
<keyword evidence="1" id="KW-1133">Transmembrane helix</keyword>
<evidence type="ECO:0000256" key="1">
    <source>
        <dbReference type="SAM" id="Phobius"/>
    </source>
</evidence>
<organism evidence="2 3">
    <name type="scientific">Streptomyces argenteolus</name>
    <dbReference type="NCBI Taxonomy" id="67274"/>
    <lineage>
        <taxon>Bacteria</taxon>
        <taxon>Bacillati</taxon>
        <taxon>Actinomycetota</taxon>
        <taxon>Actinomycetes</taxon>
        <taxon>Kitasatosporales</taxon>
        <taxon>Streptomycetaceae</taxon>
        <taxon>Streptomyces</taxon>
    </lineage>
</organism>
<gene>
    <name evidence="2" type="ORF">ACFY8O_21610</name>
</gene>
<comment type="caution">
    <text evidence="2">The sequence shown here is derived from an EMBL/GenBank/DDBJ whole genome shotgun (WGS) entry which is preliminary data.</text>
</comment>
<sequence length="182" mass="20661">MGEGRSTRDIDGTAGQEHTEVRLTYRPEPADTLAGLRVRERIKRTGLVLRWVFLTLWVGHWLFSTVRHGAADVVSTVLFVFVVLVLWGYPRIQAAHVQRLVGWQGEYRVSVSPAGITCANDHSTLFQQWVFFQGYRETAGHFVLLSRDPNIMCLDVLPKRGAHDAGDLDRLRALLDEHTNRV</sequence>
<dbReference type="EMBL" id="JBIBEG010000006">
    <property type="protein sequence ID" value="MFF5898499.1"/>
    <property type="molecule type" value="Genomic_DNA"/>
</dbReference>
<dbReference type="Proteomes" id="UP001602322">
    <property type="component" value="Unassembled WGS sequence"/>
</dbReference>
<evidence type="ECO:0000313" key="2">
    <source>
        <dbReference type="EMBL" id="MFF5898499.1"/>
    </source>
</evidence>
<feature type="transmembrane region" description="Helical" evidence="1">
    <location>
        <begin position="69"/>
        <end position="89"/>
    </location>
</feature>
<proteinExistence type="predicted"/>
<feature type="transmembrane region" description="Helical" evidence="1">
    <location>
        <begin position="47"/>
        <end position="63"/>
    </location>
</feature>
<reference evidence="2 3" key="1">
    <citation type="submission" date="2024-10" db="EMBL/GenBank/DDBJ databases">
        <title>The Natural Products Discovery Center: Release of the First 8490 Sequenced Strains for Exploring Actinobacteria Biosynthetic Diversity.</title>
        <authorList>
            <person name="Kalkreuter E."/>
            <person name="Kautsar S.A."/>
            <person name="Yang D."/>
            <person name="Bader C.D."/>
            <person name="Teijaro C.N."/>
            <person name="Fluegel L."/>
            <person name="Davis C.M."/>
            <person name="Simpson J.R."/>
            <person name="Lauterbach L."/>
            <person name="Steele A.D."/>
            <person name="Gui C."/>
            <person name="Meng S."/>
            <person name="Li G."/>
            <person name="Viehrig K."/>
            <person name="Ye F."/>
            <person name="Su P."/>
            <person name="Kiefer A.F."/>
            <person name="Nichols A."/>
            <person name="Cepeda A.J."/>
            <person name="Yan W."/>
            <person name="Fan B."/>
            <person name="Jiang Y."/>
            <person name="Adhikari A."/>
            <person name="Zheng C.-J."/>
            <person name="Schuster L."/>
            <person name="Cowan T.M."/>
            <person name="Smanski M.J."/>
            <person name="Chevrette M.G."/>
            <person name="De Carvalho L.P.S."/>
            <person name="Shen B."/>
        </authorList>
    </citation>
    <scope>NUCLEOTIDE SEQUENCE [LARGE SCALE GENOMIC DNA]</scope>
    <source>
        <strain evidence="2 3">NPDC012540</strain>
    </source>
</reference>
<keyword evidence="1" id="KW-0472">Membrane</keyword>
<dbReference type="RefSeq" id="WP_387904711.1">
    <property type="nucleotide sequence ID" value="NZ_JBIBEG010000006.1"/>
</dbReference>